<evidence type="ECO:0000313" key="2">
    <source>
        <dbReference type="EMBL" id="KAG2602732.1"/>
    </source>
</evidence>
<feature type="region of interest" description="Disordered" evidence="1">
    <location>
        <begin position="201"/>
        <end position="226"/>
    </location>
</feature>
<accession>A0A8T0SSZ9</accession>
<sequence>MRRKPWVFGALDSHQCFRKARPAAPPAGLALPARTPLLLPLARVGGVRFVTSVVGRADGPEEGDVAPRVGCDAARPGRISARDPASQIGKTRPRPRELRSDAKARAFGACRCRRHCGLSHRELATVGGAAAAGPPHGRRRRRRRLLVKLGENLHREQHTTHHWLLSQSGGRARKNSAGKIRVLLGIPMCFVVAEPVWAGSSPVRAGGRREARRRRRRPPAEGRFSGLVVGIAGQRR</sequence>
<protein>
    <submittedName>
        <fullName evidence="2">Uncharacterized protein</fullName>
    </submittedName>
</protein>
<dbReference type="EMBL" id="CM029045">
    <property type="protein sequence ID" value="KAG2602732.1"/>
    <property type="molecule type" value="Genomic_DNA"/>
</dbReference>
<evidence type="ECO:0000256" key="1">
    <source>
        <dbReference type="SAM" id="MobiDB-lite"/>
    </source>
</evidence>
<evidence type="ECO:0000313" key="3">
    <source>
        <dbReference type="Proteomes" id="UP000823388"/>
    </source>
</evidence>
<gene>
    <name evidence="2" type="ORF">PVAP13_5KG705600</name>
</gene>
<name>A0A8T0SSZ9_PANVG</name>
<comment type="caution">
    <text evidence="2">The sequence shown here is derived from an EMBL/GenBank/DDBJ whole genome shotgun (WGS) entry which is preliminary data.</text>
</comment>
<reference evidence="2" key="1">
    <citation type="submission" date="2020-05" db="EMBL/GenBank/DDBJ databases">
        <title>WGS assembly of Panicum virgatum.</title>
        <authorList>
            <person name="Lovell J.T."/>
            <person name="Jenkins J."/>
            <person name="Shu S."/>
            <person name="Juenger T.E."/>
            <person name="Schmutz J."/>
        </authorList>
    </citation>
    <scope>NUCLEOTIDE SEQUENCE</scope>
    <source>
        <strain evidence="2">AP13</strain>
    </source>
</reference>
<feature type="region of interest" description="Disordered" evidence="1">
    <location>
        <begin position="61"/>
        <end position="99"/>
    </location>
</feature>
<organism evidence="2 3">
    <name type="scientific">Panicum virgatum</name>
    <name type="common">Blackwell switchgrass</name>
    <dbReference type="NCBI Taxonomy" id="38727"/>
    <lineage>
        <taxon>Eukaryota</taxon>
        <taxon>Viridiplantae</taxon>
        <taxon>Streptophyta</taxon>
        <taxon>Embryophyta</taxon>
        <taxon>Tracheophyta</taxon>
        <taxon>Spermatophyta</taxon>
        <taxon>Magnoliopsida</taxon>
        <taxon>Liliopsida</taxon>
        <taxon>Poales</taxon>
        <taxon>Poaceae</taxon>
        <taxon>PACMAD clade</taxon>
        <taxon>Panicoideae</taxon>
        <taxon>Panicodae</taxon>
        <taxon>Paniceae</taxon>
        <taxon>Panicinae</taxon>
        <taxon>Panicum</taxon>
        <taxon>Panicum sect. Hiantes</taxon>
    </lineage>
</organism>
<dbReference type="AlphaFoldDB" id="A0A8T0SSZ9"/>
<keyword evidence="3" id="KW-1185">Reference proteome</keyword>
<dbReference type="Proteomes" id="UP000823388">
    <property type="component" value="Chromosome 5K"/>
</dbReference>
<proteinExistence type="predicted"/>